<dbReference type="InterPro" id="IPR011009">
    <property type="entry name" value="Kinase-like_dom_sf"/>
</dbReference>
<keyword evidence="1" id="KW-0812">Transmembrane</keyword>
<reference evidence="3" key="1">
    <citation type="submission" date="2018-10" db="EMBL/GenBank/DDBJ databases">
        <title>Hidden diversity of soil giant viruses.</title>
        <authorList>
            <person name="Schulz F."/>
            <person name="Alteio L."/>
            <person name="Goudeau D."/>
            <person name="Ryan E.M."/>
            <person name="Malmstrom R.R."/>
            <person name="Blanchard J."/>
            <person name="Woyke T."/>
        </authorList>
    </citation>
    <scope>NUCLEOTIDE SEQUENCE</scope>
    <source>
        <strain evidence="3">HAV1</strain>
    </source>
</reference>
<dbReference type="InterPro" id="IPR004147">
    <property type="entry name" value="ABC1_dom"/>
</dbReference>
<keyword evidence="1" id="KW-0472">Membrane</keyword>
<evidence type="ECO:0000313" key="3">
    <source>
        <dbReference type="EMBL" id="AYV81535.1"/>
    </source>
</evidence>
<evidence type="ECO:0000256" key="1">
    <source>
        <dbReference type="SAM" id="Phobius"/>
    </source>
</evidence>
<gene>
    <name evidence="3" type="ORF">Harvfovirus39_14</name>
</gene>
<dbReference type="SUPFAM" id="SSF56112">
    <property type="entry name" value="Protein kinase-like (PK-like)"/>
    <property type="match status" value="1"/>
</dbReference>
<sequence>MRRIFGAFRSVRLNVAAVKVKKSWKIYGAIGVTAATAAGIYLYKNPEKIFSKSVENKFDYALGYSAKKKIYQLVPTPQIPDFSLPTDKKLLTHDEWARLVSNTIKDLNRSYLVKTINYMRETLMEYILNEIPDLELRLKELRVILPNSLELYLVVEAQLQDELKKTGALDGWLLEKNIIESRTAYSINAKLLEVALLSYPGGRDECFALMQGHVAIEEFMKKIPNAPLVEESLVTMKEEFQRLHPQIQKDIMERVVNQMIQIANKTEEGKVLFRSILNKHIFQKLGGDSLIKPMLGDIIAIFNALPTRLQSKILIGTLQQRNNLNHLRHMLNNTGIVAIKLGQILAEDPKLPANYRDMLSGLRDSNDPMGLTEFWNSIPNSIRCDIKKLGPLLGVGSVKQVHSIEMVDSSQKVIAVIRKNIEDDAVATIKALRSIKKVDGLVNRIEKLMFSEMDLWLEYAAFEHLRGSSFGKESFIIIPRVEVNTLNCLIRERAHGDTLAKILKHQFVFDALPYKGKILGHISRLHKTAIAAAIDEGFIMSDLHFGNIVYDHEKDKLVLFDPGQNDTLSKEQSKALLWTLVSLTDKKRMRQLKNSVLKELKIVAGTRLGEEEVKRKIALAFDSCVELPDLRSRFFQLLIATEREGVILPNGFFAAAKLFDTLQSQEQLLKLPSQVETEIGRLFWKNISTTEKGIFLLKSIT</sequence>
<protein>
    <recommendedName>
        <fullName evidence="2">ABC1 atypical kinase-like domain-containing protein</fullName>
    </recommendedName>
</protein>
<proteinExistence type="predicted"/>
<keyword evidence="1" id="KW-1133">Transmembrane helix</keyword>
<organism evidence="3">
    <name type="scientific">Harvfovirus sp</name>
    <dbReference type="NCBI Taxonomy" id="2487768"/>
    <lineage>
        <taxon>Viruses</taxon>
        <taxon>Varidnaviria</taxon>
        <taxon>Bamfordvirae</taxon>
        <taxon>Nucleocytoviricota</taxon>
        <taxon>Megaviricetes</taxon>
        <taxon>Imitervirales</taxon>
        <taxon>Mimiviridae</taxon>
        <taxon>Klosneuvirinae</taxon>
    </lineage>
</organism>
<dbReference type="EMBL" id="MK072281">
    <property type="protein sequence ID" value="AYV81535.1"/>
    <property type="molecule type" value="Genomic_DNA"/>
</dbReference>
<feature type="domain" description="ABC1 atypical kinase-like" evidence="2">
    <location>
        <begin position="394"/>
        <end position="588"/>
    </location>
</feature>
<accession>A0A3G5A2V8</accession>
<evidence type="ECO:0000259" key="2">
    <source>
        <dbReference type="Pfam" id="PF03109"/>
    </source>
</evidence>
<dbReference type="Pfam" id="PF03109">
    <property type="entry name" value="ABC1"/>
    <property type="match status" value="1"/>
</dbReference>
<name>A0A3G5A2V8_9VIRU</name>
<feature type="transmembrane region" description="Helical" evidence="1">
    <location>
        <begin position="26"/>
        <end position="43"/>
    </location>
</feature>